<evidence type="ECO:0000256" key="4">
    <source>
        <dbReference type="ARBA" id="ARBA00022692"/>
    </source>
</evidence>
<accession>A0A8K0D878</accession>
<comment type="similarity">
    <text evidence="2">Belongs to the V-ATPase e1/e2 subunit family.</text>
</comment>
<evidence type="ECO:0000256" key="2">
    <source>
        <dbReference type="ARBA" id="ARBA00008328"/>
    </source>
</evidence>
<comment type="caution">
    <text evidence="10">The sequence shown here is derived from an EMBL/GenBank/DDBJ whole genome shotgun (WGS) entry which is preliminary data.</text>
</comment>
<keyword evidence="11" id="KW-1185">Reference proteome</keyword>
<dbReference type="GO" id="GO:0046961">
    <property type="term" value="F:proton-transporting ATPase activity, rotational mechanism"/>
    <property type="evidence" value="ECO:0007669"/>
    <property type="project" value="InterPro"/>
</dbReference>
<evidence type="ECO:0000256" key="6">
    <source>
        <dbReference type="ARBA" id="ARBA00022989"/>
    </source>
</evidence>
<dbReference type="InterPro" id="IPR008389">
    <property type="entry name" value="ATPase_V0-cplx_e1/e2_su"/>
</dbReference>
<protein>
    <submittedName>
        <fullName evidence="10">Uncharacterized protein</fullName>
    </submittedName>
</protein>
<proteinExistence type="inferred from homology"/>
<reference evidence="10" key="1">
    <citation type="submission" date="2019-08" db="EMBL/GenBank/DDBJ databases">
        <title>The genome of the North American firefly Photinus pyralis.</title>
        <authorList>
            <consortium name="Photinus pyralis genome working group"/>
            <person name="Fallon T.R."/>
            <person name="Sander Lower S.E."/>
            <person name="Weng J.-K."/>
        </authorList>
    </citation>
    <scope>NUCLEOTIDE SEQUENCE</scope>
    <source>
        <strain evidence="10">TRF0915ILg1</strain>
        <tissue evidence="10">Whole body</tissue>
    </source>
</reference>
<dbReference type="AlphaFoldDB" id="A0A8K0D878"/>
<evidence type="ECO:0000256" key="1">
    <source>
        <dbReference type="ARBA" id="ARBA00004141"/>
    </source>
</evidence>
<feature type="transmembrane region" description="Helical" evidence="9">
    <location>
        <begin position="6"/>
        <end position="26"/>
    </location>
</feature>
<keyword evidence="3" id="KW-0813">Transport</keyword>
<dbReference type="Proteomes" id="UP000801492">
    <property type="component" value="Unassembled WGS sequence"/>
</dbReference>
<evidence type="ECO:0000313" key="11">
    <source>
        <dbReference type="Proteomes" id="UP000801492"/>
    </source>
</evidence>
<keyword evidence="5" id="KW-0375">Hydrogen ion transport</keyword>
<dbReference type="Pfam" id="PF05493">
    <property type="entry name" value="ATP_synt_H"/>
    <property type="match status" value="1"/>
</dbReference>
<dbReference type="EMBL" id="VTPC01001909">
    <property type="protein sequence ID" value="KAF2900999.1"/>
    <property type="molecule type" value="Genomic_DNA"/>
</dbReference>
<keyword evidence="6 9" id="KW-1133">Transmembrane helix</keyword>
<gene>
    <name evidence="10" type="ORF">ILUMI_05183</name>
</gene>
<sequence length="88" mass="9494">MGFSAIPFIVFTVLWGGVGIALPFVVPKGPNRGLNNPGYSNANSCNLLAFLVMLLYGPNEPLNWSKNGKKDYSHNGKGMGKFEEVAYG</sequence>
<dbReference type="OrthoDB" id="1508846at2759"/>
<keyword evidence="4 9" id="KW-0812">Transmembrane</keyword>
<evidence type="ECO:0000256" key="3">
    <source>
        <dbReference type="ARBA" id="ARBA00022448"/>
    </source>
</evidence>
<keyword evidence="8 9" id="KW-0472">Membrane</keyword>
<dbReference type="GO" id="GO:0033179">
    <property type="term" value="C:proton-transporting V-type ATPase, V0 domain"/>
    <property type="evidence" value="ECO:0007669"/>
    <property type="project" value="InterPro"/>
</dbReference>
<keyword evidence="7" id="KW-0406">Ion transport</keyword>
<evidence type="ECO:0000313" key="10">
    <source>
        <dbReference type="EMBL" id="KAF2900999.1"/>
    </source>
</evidence>
<name>A0A8K0D878_IGNLU</name>
<comment type="subcellular location">
    <subcellularLocation>
        <location evidence="1">Membrane</location>
        <topology evidence="1">Multi-pass membrane protein</topology>
    </subcellularLocation>
</comment>
<evidence type="ECO:0000256" key="7">
    <source>
        <dbReference type="ARBA" id="ARBA00023065"/>
    </source>
</evidence>
<evidence type="ECO:0000256" key="5">
    <source>
        <dbReference type="ARBA" id="ARBA00022781"/>
    </source>
</evidence>
<evidence type="ECO:0000256" key="8">
    <source>
        <dbReference type="ARBA" id="ARBA00023136"/>
    </source>
</evidence>
<evidence type="ECO:0000256" key="9">
    <source>
        <dbReference type="SAM" id="Phobius"/>
    </source>
</evidence>
<organism evidence="10 11">
    <name type="scientific">Ignelater luminosus</name>
    <name type="common">Cucubano</name>
    <name type="synonym">Pyrophorus luminosus</name>
    <dbReference type="NCBI Taxonomy" id="2038154"/>
    <lineage>
        <taxon>Eukaryota</taxon>
        <taxon>Metazoa</taxon>
        <taxon>Ecdysozoa</taxon>
        <taxon>Arthropoda</taxon>
        <taxon>Hexapoda</taxon>
        <taxon>Insecta</taxon>
        <taxon>Pterygota</taxon>
        <taxon>Neoptera</taxon>
        <taxon>Endopterygota</taxon>
        <taxon>Coleoptera</taxon>
        <taxon>Polyphaga</taxon>
        <taxon>Elateriformia</taxon>
        <taxon>Elateroidea</taxon>
        <taxon>Elateridae</taxon>
        <taxon>Agrypninae</taxon>
        <taxon>Pyrophorini</taxon>
        <taxon>Ignelater</taxon>
    </lineage>
</organism>